<reference evidence="2 3" key="1">
    <citation type="submission" date="2021-06" db="EMBL/GenBank/DDBJ databases">
        <title>Rhodobacteraceae bacterium strain HSP-20.</title>
        <authorList>
            <person name="Chen W.-M."/>
        </authorList>
    </citation>
    <scope>NUCLEOTIDE SEQUENCE [LARGE SCALE GENOMIC DNA]</scope>
    <source>
        <strain evidence="2 3">HSP-20</strain>
    </source>
</reference>
<gene>
    <name evidence="2" type="ORF">GU927_015280</name>
</gene>
<feature type="chain" id="PRO_5046425987" description="DUF3035 domain-containing protein" evidence="1">
    <location>
        <begin position="18"/>
        <end position="70"/>
    </location>
</feature>
<dbReference type="RefSeq" id="WP_161763341.1">
    <property type="nucleotide sequence ID" value="NZ_JAAATX020000011.1"/>
</dbReference>
<evidence type="ECO:0000313" key="2">
    <source>
        <dbReference type="EMBL" id="MBU9699212.1"/>
    </source>
</evidence>
<keyword evidence="1" id="KW-0732">Signal</keyword>
<dbReference type="PROSITE" id="PS51257">
    <property type="entry name" value="PROKAR_LIPOPROTEIN"/>
    <property type="match status" value="1"/>
</dbReference>
<dbReference type="EMBL" id="JAAATX020000011">
    <property type="protein sequence ID" value="MBU9699212.1"/>
    <property type="molecule type" value="Genomic_DNA"/>
</dbReference>
<evidence type="ECO:0008006" key="4">
    <source>
        <dbReference type="Google" id="ProtNLM"/>
    </source>
</evidence>
<keyword evidence="3" id="KW-1185">Reference proteome</keyword>
<organism evidence="2 3">
    <name type="scientific">Paragemmobacter amnigenus</name>
    <dbReference type="NCBI Taxonomy" id="2852097"/>
    <lineage>
        <taxon>Bacteria</taxon>
        <taxon>Pseudomonadati</taxon>
        <taxon>Pseudomonadota</taxon>
        <taxon>Alphaproteobacteria</taxon>
        <taxon>Rhodobacterales</taxon>
        <taxon>Paracoccaceae</taxon>
        <taxon>Paragemmobacter</taxon>
    </lineage>
</organism>
<evidence type="ECO:0000313" key="3">
    <source>
        <dbReference type="Proteomes" id="UP000731907"/>
    </source>
</evidence>
<sequence length="70" mass="7118">MRLILALLCLPLLAGCADPGFIHSDATAPAPPLLPVEEILATTSPTLNAEAAAALQSRGDALRSRAATTP</sequence>
<dbReference type="Proteomes" id="UP000731907">
    <property type="component" value="Unassembled WGS sequence"/>
</dbReference>
<comment type="caution">
    <text evidence="2">The sequence shown here is derived from an EMBL/GenBank/DDBJ whole genome shotgun (WGS) entry which is preliminary data.</text>
</comment>
<name>A0ABS6J6N1_9RHOB</name>
<accession>A0ABS6J6N1</accession>
<proteinExistence type="predicted"/>
<feature type="signal peptide" evidence="1">
    <location>
        <begin position="1"/>
        <end position="17"/>
    </location>
</feature>
<evidence type="ECO:0000256" key="1">
    <source>
        <dbReference type="SAM" id="SignalP"/>
    </source>
</evidence>
<protein>
    <recommendedName>
        <fullName evidence="4">DUF3035 domain-containing protein</fullName>
    </recommendedName>
</protein>